<evidence type="ECO:0000313" key="3">
    <source>
        <dbReference type="Proteomes" id="UP000597444"/>
    </source>
</evidence>
<dbReference type="AlphaFoldDB" id="A0A8J3IFF0"/>
<feature type="domain" description="Tc1-like transposase DDE" evidence="1">
    <location>
        <begin position="97"/>
        <end position="251"/>
    </location>
</feature>
<gene>
    <name evidence="2" type="ORF">KSF_002770</name>
</gene>
<dbReference type="NCBIfam" id="NF033545">
    <property type="entry name" value="transpos_IS630"/>
    <property type="match status" value="1"/>
</dbReference>
<dbReference type="Gene3D" id="3.30.420.10">
    <property type="entry name" value="Ribonuclease H-like superfamily/Ribonuclease H"/>
    <property type="match status" value="1"/>
</dbReference>
<dbReference type="GO" id="GO:0003676">
    <property type="term" value="F:nucleic acid binding"/>
    <property type="evidence" value="ECO:0007669"/>
    <property type="project" value="InterPro"/>
</dbReference>
<reference evidence="2" key="1">
    <citation type="submission" date="2020-10" db="EMBL/GenBank/DDBJ databases">
        <title>Taxonomic study of unclassified bacteria belonging to the class Ktedonobacteria.</title>
        <authorList>
            <person name="Yabe S."/>
            <person name="Wang C.M."/>
            <person name="Zheng Y."/>
            <person name="Sakai Y."/>
            <person name="Cavaletti L."/>
            <person name="Monciardini P."/>
            <person name="Donadio S."/>
        </authorList>
    </citation>
    <scope>NUCLEOTIDE SEQUENCE</scope>
    <source>
        <strain evidence="2">ID150040</strain>
    </source>
</reference>
<dbReference type="InterPro" id="IPR047655">
    <property type="entry name" value="Transpos_IS630-like"/>
</dbReference>
<organism evidence="2 3">
    <name type="scientific">Reticulibacter mediterranei</name>
    <dbReference type="NCBI Taxonomy" id="2778369"/>
    <lineage>
        <taxon>Bacteria</taxon>
        <taxon>Bacillati</taxon>
        <taxon>Chloroflexota</taxon>
        <taxon>Ktedonobacteria</taxon>
        <taxon>Ktedonobacterales</taxon>
        <taxon>Reticulibacteraceae</taxon>
        <taxon>Reticulibacter</taxon>
    </lineage>
</organism>
<sequence>MRVQVTAIACSLPKQEQVPLSRWSRADLARRVAQDPTLPHISASTVGRWLKAERLRPWRYHAWQHIHDPVSFLQRARPVLHNYGQAQALLRQGIWLLSLDEKTSIQAREGEQPPRPARPGKLALHEARYHRRGARHLFAGLSVADGKVYGTCRSRKCFVDFQTFVQQKIIPEAARRQVHTVIFILDNGTTHAPKRLEGWLREQERVGQEQLHFQVHWLPPNASWLDQIEIWFSLLQRKHLQPNHFPSTDALEASLYEYIAYYNQTAKPIKWTYTVEKLEQKLGKHL</sequence>
<comment type="caution">
    <text evidence="2">The sequence shown here is derived from an EMBL/GenBank/DDBJ whole genome shotgun (WGS) entry which is preliminary data.</text>
</comment>
<dbReference type="InterPro" id="IPR036397">
    <property type="entry name" value="RNaseH_sf"/>
</dbReference>
<keyword evidence="3" id="KW-1185">Reference proteome</keyword>
<dbReference type="Pfam" id="PF13358">
    <property type="entry name" value="DDE_3"/>
    <property type="match status" value="1"/>
</dbReference>
<proteinExistence type="predicted"/>
<dbReference type="EMBL" id="BNJK01000001">
    <property type="protein sequence ID" value="GHO90229.1"/>
    <property type="molecule type" value="Genomic_DNA"/>
</dbReference>
<evidence type="ECO:0000313" key="2">
    <source>
        <dbReference type="EMBL" id="GHO90229.1"/>
    </source>
</evidence>
<evidence type="ECO:0000259" key="1">
    <source>
        <dbReference type="Pfam" id="PF13358"/>
    </source>
</evidence>
<dbReference type="InterPro" id="IPR038717">
    <property type="entry name" value="Tc1-like_DDE_dom"/>
</dbReference>
<protein>
    <recommendedName>
        <fullName evidence="1">Tc1-like transposase DDE domain-containing protein</fullName>
    </recommendedName>
</protein>
<dbReference type="Proteomes" id="UP000597444">
    <property type="component" value="Unassembled WGS sequence"/>
</dbReference>
<name>A0A8J3IFF0_9CHLR</name>
<accession>A0A8J3IFF0</accession>